<comment type="caution">
    <text evidence="2">The sequence shown here is derived from an EMBL/GenBank/DDBJ whole genome shotgun (WGS) entry which is preliminary data.</text>
</comment>
<dbReference type="Pfam" id="PF08241">
    <property type="entry name" value="Methyltransf_11"/>
    <property type="match status" value="1"/>
</dbReference>
<dbReference type="Proteomes" id="UP000177117">
    <property type="component" value="Unassembled WGS sequence"/>
</dbReference>
<feature type="domain" description="Methyltransferase type 11" evidence="1">
    <location>
        <begin position="286"/>
        <end position="375"/>
    </location>
</feature>
<gene>
    <name evidence="2" type="ORF">A2650_03515</name>
</gene>
<dbReference type="EMBL" id="MGJD01000021">
    <property type="protein sequence ID" value="OGN00429.1"/>
    <property type="molecule type" value="Genomic_DNA"/>
</dbReference>
<dbReference type="GO" id="GO:0008757">
    <property type="term" value="F:S-adenosylmethionine-dependent methyltransferase activity"/>
    <property type="evidence" value="ECO:0007669"/>
    <property type="project" value="InterPro"/>
</dbReference>
<dbReference type="AlphaFoldDB" id="A0A1F8EK31"/>
<evidence type="ECO:0000313" key="3">
    <source>
        <dbReference type="Proteomes" id="UP000177117"/>
    </source>
</evidence>
<accession>A0A1F8EK31</accession>
<dbReference type="InterPro" id="IPR029063">
    <property type="entry name" value="SAM-dependent_MTases_sf"/>
</dbReference>
<proteinExistence type="predicted"/>
<protein>
    <recommendedName>
        <fullName evidence="1">Methyltransferase type 11 domain-containing protein</fullName>
    </recommendedName>
</protein>
<name>A0A1F8EK31_9BACT</name>
<dbReference type="SUPFAM" id="SSF53335">
    <property type="entry name" value="S-adenosyl-L-methionine-dependent methyltransferases"/>
    <property type="match status" value="1"/>
</dbReference>
<reference evidence="2 3" key="1">
    <citation type="journal article" date="2016" name="Nat. Commun.">
        <title>Thousands of microbial genomes shed light on interconnected biogeochemical processes in an aquifer system.</title>
        <authorList>
            <person name="Anantharaman K."/>
            <person name="Brown C.T."/>
            <person name="Hug L.A."/>
            <person name="Sharon I."/>
            <person name="Castelle C.J."/>
            <person name="Probst A.J."/>
            <person name="Thomas B.C."/>
            <person name="Singh A."/>
            <person name="Wilkins M.J."/>
            <person name="Karaoz U."/>
            <person name="Brodie E.L."/>
            <person name="Williams K.H."/>
            <person name="Hubbard S.S."/>
            <person name="Banfield J.F."/>
        </authorList>
    </citation>
    <scope>NUCLEOTIDE SEQUENCE [LARGE SCALE GENOMIC DNA]</scope>
</reference>
<evidence type="ECO:0000259" key="1">
    <source>
        <dbReference type="Pfam" id="PF08241"/>
    </source>
</evidence>
<sequence>MANAIEYPTKEVRKAEIPVHRRRLSPNFLPSKNSLETAQKLNVNLEAVIVNENGNILGRVSEVSFNDFIERMRKTRLSGFSALTGEIVKLYQQKSPEIVWDSQPSGQIMIQTRTVVKMYSRNLTASTSVENEKEKVGEVSEKVEAKSIKETFDKMLENTMAEDAVLTENARFNEEEIESREGIKYETVTSKSLSAGREFALKLGRAHRDLSMWEDSAFVAEYLEQFKNLPAYYEYRVAIRDVLKRIKRGEIQAPEKILSIASGPLQEFQAHAELIPLYEQSGLPLPKIYSLDLSLEMLKQGRSKQDQKKAETGEDIAHHEVVGKMEDLPIADSSFDMVEFSTLHGFNFDKEEDIRQLIKILESINKILKNGGVLRITHYRRIPDKFFEILKSAGWELITAPHSKLSLSHLSGTAQKYDKDAEEVILRKLKNNKEYILARKSSLPSETISDAQIKSVVTEEEGIKSFQAELEHGADIAEIKERALNLVLEEVYSKMSNYLNKNIGELESQLEERRGNRSDILRRLNENRKNARKIFEDVLKLKVAESAFRESEKIISGMEVLHDLSAKNVIYFRDSGDIKYIEQQKRFLEGQIEKIAERLLNKVKKDNVQISDNDLTQEAKRLVAGAPNSSALYGLLPLSELLEEARHLRMSVADHININSEGKPEYYSKPTSL</sequence>
<evidence type="ECO:0000313" key="2">
    <source>
        <dbReference type="EMBL" id="OGN00429.1"/>
    </source>
</evidence>
<dbReference type="Gene3D" id="3.40.50.150">
    <property type="entry name" value="Vaccinia Virus protein VP39"/>
    <property type="match status" value="1"/>
</dbReference>
<organism evidence="2 3">
    <name type="scientific">Candidatus Yanofskybacteria bacterium RIFCSPHIGHO2_01_FULL_41_53</name>
    <dbReference type="NCBI Taxonomy" id="1802663"/>
    <lineage>
        <taxon>Bacteria</taxon>
        <taxon>Candidatus Yanofskyibacteriota</taxon>
    </lineage>
</organism>
<dbReference type="InterPro" id="IPR013216">
    <property type="entry name" value="Methyltransf_11"/>
</dbReference>